<feature type="region of interest" description="Disordered" evidence="1">
    <location>
        <begin position="60"/>
        <end position="128"/>
    </location>
</feature>
<proteinExistence type="predicted"/>
<evidence type="ECO:0000256" key="1">
    <source>
        <dbReference type="SAM" id="MobiDB-lite"/>
    </source>
</evidence>
<sequence>GEGTGPPTESHHTPTFEASQSLQHQLTLPSLPPVLTESLPTVIPSDNPPLRQYTTRTRIAQSSVLPPVANEPASPLGDNSQGEACPTDSGFEADQDRANIANTSTLPSDSSPKVTSFVADEGSMQQKL</sequence>
<gene>
    <name evidence="2" type="ORF">Tci_908821</name>
</gene>
<feature type="non-terminal residue" evidence="2">
    <location>
        <position position="128"/>
    </location>
</feature>
<dbReference type="EMBL" id="BKCJ011477312">
    <property type="protein sequence ID" value="GFD36852.1"/>
    <property type="molecule type" value="Genomic_DNA"/>
</dbReference>
<protein>
    <submittedName>
        <fullName evidence="2">Uncharacterized protein</fullName>
    </submittedName>
</protein>
<feature type="compositionally biased region" description="Polar residues" evidence="1">
    <location>
        <begin position="100"/>
        <end position="114"/>
    </location>
</feature>
<organism evidence="2">
    <name type="scientific">Tanacetum cinerariifolium</name>
    <name type="common">Dalmatian daisy</name>
    <name type="synonym">Chrysanthemum cinerariifolium</name>
    <dbReference type="NCBI Taxonomy" id="118510"/>
    <lineage>
        <taxon>Eukaryota</taxon>
        <taxon>Viridiplantae</taxon>
        <taxon>Streptophyta</taxon>
        <taxon>Embryophyta</taxon>
        <taxon>Tracheophyta</taxon>
        <taxon>Spermatophyta</taxon>
        <taxon>Magnoliopsida</taxon>
        <taxon>eudicotyledons</taxon>
        <taxon>Gunneridae</taxon>
        <taxon>Pentapetalae</taxon>
        <taxon>asterids</taxon>
        <taxon>campanulids</taxon>
        <taxon>Asterales</taxon>
        <taxon>Asteraceae</taxon>
        <taxon>Asteroideae</taxon>
        <taxon>Anthemideae</taxon>
        <taxon>Anthemidinae</taxon>
        <taxon>Tanacetum</taxon>
    </lineage>
</organism>
<reference evidence="2" key="1">
    <citation type="journal article" date="2019" name="Sci. Rep.">
        <title>Draft genome of Tanacetum cinerariifolium, the natural source of mosquito coil.</title>
        <authorList>
            <person name="Yamashiro T."/>
            <person name="Shiraishi A."/>
            <person name="Satake H."/>
            <person name="Nakayama K."/>
        </authorList>
    </citation>
    <scope>NUCLEOTIDE SEQUENCE</scope>
</reference>
<name>A0A699VMM2_TANCI</name>
<feature type="non-terminal residue" evidence="2">
    <location>
        <position position="1"/>
    </location>
</feature>
<comment type="caution">
    <text evidence="2">The sequence shown here is derived from an EMBL/GenBank/DDBJ whole genome shotgun (WGS) entry which is preliminary data.</text>
</comment>
<dbReference type="AlphaFoldDB" id="A0A699VMM2"/>
<accession>A0A699VMM2</accession>
<evidence type="ECO:0000313" key="2">
    <source>
        <dbReference type="EMBL" id="GFD36852.1"/>
    </source>
</evidence>
<feature type="compositionally biased region" description="Polar residues" evidence="1">
    <location>
        <begin position="16"/>
        <end position="28"/>
    </location>
</feature>
<feature type="region of interest" description="Disordered" evidence="1">
    <location>
        <begin position="1"/>
        <end position="32"/>
    </location>
</feature>